<dbReference type="InterPro" id="IPR002156">
    <property type="entry name" value="RNaseH_domain"/>
</dbReference>
<evidence type="ECO:0000313" key="2">
    <source>
        <dbReference type="EMBL" id="KHJ30937.1"/>
    </source>
</evidence>
<dbReference type="PROSITE" id="PS50879">
    <property type="entry name" value="RNASE_H_1"/>
    <property type="match status" value="1"/>
</dbReference>
<organism evidence="2 3">
    <name type="scientific">Uncinula necator</name>
    <name type="common">Grape powdery mildew</name>
    <dbReference type="NCBI Taxonomy" id="52586"/>
    <lineage>
        <taxon>Eukaryota</taxon>
        <taxon>Fungi</taxon>
        <taxon>Dikarya</taxon>
        <taxon>Ascomycota</taxon>
        <taxon>Pezizomycotina</taxon>
        <taxon>Leotiomycetes</taxon>
        <taxon>Erysiphales</taxon>
        <taxon>Erysiphaceae</taxon>
        <taxon>Erysiphe</taxon>
    </lineage>
</organism>
<feature type="domain" description="RNase H type-1" evidence="1">
    <location>
        <begin position="1"/>
        <end position="102"/>
    </location>
</feature>
<evidence type="ECO:0000313" key="3">
    <source>
        <dbReference type="Proteomes" id="UP000030854"/>
    </source>
</evidence>
<dbReference type="Proteomes" id="UP000030854">
    <property type="component" value="Unassembled WGS sequence"/>
</dbReference>
<dbReference type="InterPro" id="IPR036397">
    <property type="entry name" value="RNaseH_sf"/>
</dbReference>
<accession>A0A0B1NX40</accession>
<protein>
    <recommendedName>
        <fullName evidence="1">RNase H type-1 domain-containing protein</fullName>
    </recommendedName>
</protein>
<dbReference type="InterPro" id="IPR012337">
    <property type="entry name" value="RNaseH-like_sf"/>
</dbReference>
<keyword evidence="3" id="KW-1185">Reference proteome</keyword>
<dbReference type="AlphaFoldDB" id="A0A0B1NX40"/>
<dbReference type="GO" id="GO:0004523">
    <property type="term" value="F:RNA-DNA hybrid ribonuclease activity"/>
    <property type="evidence" value="ECO:0007669"/>
    <property type="project" value="InterPro"/>
</dbReference>
<proteinExistence type="predicted"/>
<evidence type="ECO:0000259" key="1">
    <source>
        <dbReference type="PROSITE" id="PS50879"/>
    </source>
</evidence>
<dbReference type="HOGENOM" id="CLU_2039804_0_0_1"/>
<sequence>MNAEITAIAEGIEATIRNSPIHFARNLIVFSDNKTAVNIFDGRIPLTSQAQALKILQLQKDWLSRRRLPHVAQGTVVGEWVPGHSNNLGNDEADRLAKHGSEIPSALVHGYTYATIKQSWR</sequence>
<dbReference type="Gene3D" id="3.30.420.10">
    <property type="entry name" value="Ribonuclease H-like superfamily/Ribonuclease H"/>
    <property type="match status" value="1"/>
</dbReference>
<reference evidence="2 3" key="1">
    <citation type="journal article" date="2014" name="BMC Genomics">
        <title>Adaptive genomic structural variation in the grape powdery mildew pathogen, Erysiphe necator.</title>
        <authorList>
            <person name="Jones L."/>
            <person name="Riaz S."/>
            <person name="Morales-Cruz A."/>
            <person name="Amrine K.C."/>
            <person name="McGuire B."/>
            <person name="Gubler W.D."/>
            <person name="Walker M.A."/>
            <person name="Cantu D."/>
        </authorList>
    </citation>
    <scope>NUCLEOTIDE SEQUENCE [LARGE SCALE GENOMIC DNA]</scope>
    <source>
        <strain evidence="3">c</strain>
    </source>
</reference>
<dbReference type="EMBL" id="JNVN01003440">
    <property type="protein sequence ID" value="KHJ30937.1"/>
    <property type="molecule type" value="Genomic_DNA"/>
</dbReference>
<dbReference type="GO" id="GO:0003676">
    <property type="term" value="F:nucleic acid binding"/>
    <property type="evidence" value="ECO:0007669"/>
    <property type="project" value="InterPro"/>
</dbReference>
<name>A0A0B1NX40_UNCNE</name>
<comment type="caution">
    <text evidence="2">The sequence shown here is derived from an EMBL/GenBank/DDBJ whole genome shotgun (WGS) entry which is preliminary data.</text>
</comment>
<gene>
    <name evidence="2" type="ORF">EV44_g4257</name>
</gene>
<dbReference type="SUPFAM" id="SSF53098">
    <property type="entry name" value="Ribonuclease H-like"/>
    <property type="match status" value="1"/>
</dbReference>
<dbReference type="Pfam" id="PF00075">
    <property type="entry name" value="RNase_H"/>
    <property type="match status" value="1"/>
</dbReference>